<dbReference type="PANTHER" id="PTHR33303">
    <property type="entry name" value="CYTOPLASMIC PROTEIN-RELATED"/>
    <property type="match status" value="1"/>
</dbReference>
<evidence type="ECO:0000313" key="2">
    <source>
        <dbReference type="EMBL" id="TGL59076.1"/>
    </source>
</evidence>
<dbReference type="AlphaFoldDB" id="A0A4R9K1T4"/>
<dbReference type="OrthoDB" id="9804695at2"/>
<dbReference type="InterPro" id="IPR003781">
    <property type="entry name" value="CoA-bd"/>
</dbReference>
<dbReference type="Gene3D" id="3.40.50.720">
    <property type="entry name" value="NAD(P)-binding Rossmann-like Domain"/>
    <property type="match status" value="1"/>
</dbReference>
<dbReference type="Proteomes" id="UP000297693">
    <property type="component" value="Unassembled WGS sequence"/>
</dbReference>
<proteinExistence type="predicted"/>
<evidence type="ECO:0000313" key="3">
    <source>
        <dbReference type="Proteomes" id="UP000297693"/>
    </source>
</evidence>
<keyword evidence="3" id="KW-1185">Reference proteome</keyword>
<dbReference type="PANTHER" id="PTHR33303:SF2">
    <property type="entry name" value="COA-BINDING DOMAIN-CONTAINING PROTEIN"/>
    <property type="match status" value="1"/>
</dbReference>
<dbReference type="RefSeq" id="WP_135623603.1">
    <property type="nucleotide sequence ID" value="NZ_RQGD01000025.1"/>
</dbReference>
<evidence type="ECO:0000259" key="1">
    <source>
        <dbReference type="Pfam" id="PF13380"/>
    </source>
</evidence>
<sequence>MNVAEHEIKSLLQDYKRISVYGLSPDPAKPSHYVPVYMRNQGWQILGTYPKKHEVGGFQIFEKLSDIPLEDRKFLDVFRSSDRIAEVVDEILEIGGVEVLWLQLGIENKEAELRAEKAGIKVVSNRCLIIEHKKNF</sequence>
<name>A0A4R9K1T4_9LEPT</name>
<dbReference type="Pfam" id="PF13380">
    <property type="entry name" value="CoA_binding_2"/>
    <property type="match status" value="1"/>
</dbReference>
<dbReference type="SUPFAM" id="SSF51735">
    <property type="entry name" value="NAD(P)-binding Rossmann-fold domains"/>
    <property type="match status" value="1"/>
</dbReference>
<organism evidence="2 3">
    <name type="scientific">Leptospira ognonensis</name>
    <dbReference type="NCBI Taxonomy" id="2484945"/>
    <lineage>
        <taxon>Bacteria</taxon>
        <taxon>Pseudomonadati</taxon>
        <taxon>Spirochaetota</taxon>
        <taxon>Spirochaetia</taxon>
        <taxon>Leptospirales</taxon>
        <taxon>Leptospiraceae</taxon>
        <taxon>Leptospira</taxon>
    </lineage>
</organism>
<reference evidence="2" key="1">
    <citation type="journal article" date="2019" name="PLoS Negl. Trop. Dis.">
        <title>Revisiting the worldwide diversity of Leptospira species in the environment.</title>
        <authorList>
            <person name="Vincent A.T."/>
            <person name="Schiettekatte O."/>
            <person name="Bourhy P."/>
            <person name="Veyrier F.J."/>
            <person name="Picardeau M."/>
        </authorList>
    </citation>
    <scope>NUCLEOTIDE SEQUENCE [LARGE SCALE GENOMIC DNA]</scope>
    <source>
        <strain evidence="2">201702476</strain>
    </source>
</reference>
<dbReference type="InterPro" id="IPR036291">
    <property type="entry name" value="NAD(P)-bd_dom_sf"/>
</dbReference>
<accession>A0A4R9K1T4</accession>
<protein>
    <submittedName>
        <fullName evidence="2">CoA-binding protein</fullName>
    </submittedName>
</protein>
<feature type="domain" description="CoA-binding" evidence="1">
    <location>
        <begin position="16"/>
        <end position="132"/>
    </location>
</feature>
<gene>
    <name evidence="2" type="ORF">EHQ58_09165</name>
</gene>
<dbReference type="EMBL" id="RQGD01000025">
    <property type="protein sequence ID" value="TGL59076.1"/>
    <property type="molecule type" value="Genomic_DNA"/>
</dbReference>
<comment type="caution">
    <text evidence="2">The sequence shown here is derived from an EMBL/GenBank/DDBJ whole genome shotgun (WGS) entry which is preliminary data.</text>
</comment>